<dbReference type="SUPFAM" id="SSF48452">
    <property type="entry name" value="TPR-like"/>
    <property type="match status" value="2"/>
</dbReference>
<feature type="compositionally biased region" description="Polar residues" evidence="1">
    <location>
        <begin position="536"/>
        <end position="547"/>
    </location>
</feature>
<accession>A0A090AP32</accession>
<protein>
    <submittedName>
        <fullName evidence="3">TPR repeat containing protein</fullName>
    </submittedName>
</protein>
<evidence type="ECO:0000313" key="4">
    <source>
        <dbReference type="Proteomes" id="UP000031623"/>
    </source>
</evidence>
<reference evidence="3" key="1">
    <citation type="journal article" date="2014" name="ISME J.">
        <title>Ecophysiology of Thioploca ingrica as revealed by the complete genome sequence supplemented with proteomic evidence.</title>
        <authorList>
            <person name="Kojima H."/>
            <person name="Ogura Y."/>
            <person name="Yamamoto N."/>
            <person name="Togashi T."/>
            <person name="Mori H."/>
            <person name="Watanabe T."/>
            <person name="Nemoto F."/>
            <person name="Kurokawa K."/>
            <person name="Hayashi T."/>
            <person name="Fukui M."/>
        </authorList>
    </citation>
    <scope>NUCLEOTIDE SEQUENCE [LARGE SCALE GENOMIC DNA]</scope>
</reference>
<dbReference type="AlphaFoldDB" id="A0A090AP32"/>
<dbReference type="PANTHER" id="PTHR10098:SF112">
    <property type="entry name" value="SLR0380 PROTEIN"/>
    <property type="match status" value="1"/>
</dbReference>
<dbReference type="STRING" id="40754.THII_3680"/>
<dbReference type="HOGENOM" id="CLU_002404_0_0_6"/>
<feature type="domain" description="CHAT" evidence="2">
    <location>
        <begin position="567"/>
        <end position="838"/>
    </location>
</feature>
<dbReference type="EMBL" id="AP014633">
    <property type="protein sequence ID" value="BAP57977.1"/>
    <property type="molecule type" value="Genomic_DNA"/>
</dbReference>
<dbReference type="Gene3D" id="1.25.40.10">
    <property type="entry name" value="Tetratricopeptide repeat domain"/>
    <property type="match status" value="2"/>
</dbReference>
<evidence type="ECO:0000256" key="1">
    <source>
        <dbReference type="SAM" id="MobiDB-lite"/>
    </source>
</evidence>
<dbReference type="Pfam" id="PF12770">
    <property type="entry name" value="CHAT"/>
    <property type="match status" value="1"/>
</dbReference>
<dbReference type="Proteomes" id="UP000031623">
    <property type="component" value="Chromosome"/>
</dbReference>
<dbReference type="InterPro" id="IPR019734">
    <property type="entry name" value="TPR_rpt"/>
</dbReference>
<keyword evidence="4" id="KW-1185">Reference proteome</keyword>
<organism evidence="3 4">
    <name type="scientific">Thioploca ingrica</name>
    <dbReference type="NCBI Taxonomy" id="40754"/>
    <lineage>
        <taxon>Bacteria</taxon>
        <taxon>Pseudomonadati</taxon>
        <taxon>Pseudomonadota</taxon>
        <taxon>Gammaproteobacteria</taxon>
        <taxon>Thiotrichales</taxon>
        <taxon>Thiotrichaceae</taxon>
        <taxon>Thioploca</taxon>
    </lineage>
</organism>
<proteinExistence type="predicted"/>
<dbReference type="SMART" id="SM00028">
    <property type="entry name" value="TPR"/>
    <property type="match status" value="4"/>
</dbReference>
<feature type="region of interest" description="Disordered" evidence="1">
    <location>
        <begin position="523"/>
        <end position="547"/>
    </location>
</feature>
<name>A0A090AP32_9GAMM</name>
<dbReference type="InterPro" id="IPR024983">
    <property type="entry name" value="CHAT_dom"/>
</dbReference>
<evidence type="ECO:0000259" key="2">
    <source>
        <dbReference type="Pfam" id="PF12770"/>
    </source>
</evidence>
<gene>
    <name evidence="3" type="ORF">THII_3680</name>
</gene>
<dbReference type="KEGG" id="tig:THII_3680"/>
<sequence length="840" mass="94520">MNPKQIKGYPNCDMIRRFLCLLLINLFTLSWNSTIAQPLERATQAFQQGYYEQAIKQWQIALAHSPTAQQRLQVELGLVQAYRRLGAYDKAIKVLNQALPLAKSTDTIYYVLLLNEQSKLSFSQEPTKPKKAISLVTTALQLARNTYHPWVLASVLNHWSNMLTVQGDYESALNGYREALNHLQVYQRAVNAATSSTPIPFSPLFSPSATATLYGKILINQARTTLLVESDNAFQYTDPQQAFQGSMTALTTAWQATQQWGDIYSQIFGLLALSQLAQQLQAQLAKPITQLNQLTDQALKLAQTLAQQLAHPTAKAYVYGYLGKRYEQTHHDEEALAFTRQALFFAQQTQTKSLLYYWQWQLGRLLKAQGDRLGAINAYQQAVANLTPIRLPVATMGYINLEEGFRERVAPVYFELADLLLQESHSTHSSTQRQPLLQQARNTIELFKQAELQDYFQWDCADTQTSCTEVEQLLDPHTAILYPIPLPDRLELLLNLPHNLVQITVPIKESILRDTIATFLSPLRQHPNPEERARSSDSPATRTTICKPSTRGSIAQNLTDSAQTFLKPAQILYRWLIEPLAKYLDNIDTLVIVPEGVLYTIPFAALHDGQQFLIQKYALASVPSLCLSQSQLNRPFSRRILLGGLSKSVQGFSALPCAEYELKTVQALFKTAPQPLLNEKFTFPALQRSLNQTTYSTVHIASHGQFSANLDNTFILTYDNKLTMDKLKRLMNLTTIQGKPVDLLTLSACETAVGNERAALGLAGVALRAGVKSAVASLWQVDDEATPAVIIEFYSQLQNLSLSKAKALQQAQIRMLTDKNYVRYQHPYYWSAFLLIGNWL</sequence>
<dbReference type="OrthoDB" id="5558589at2"/>
<dbReference type="InterPro" id="IPR011990">
    <property type="entry name" value="TPR-like_helical_dom_sf"/>
</dbReference>
<dbReference type="PANTHER" id="PTHR10098">
    <property type="entry name" value="RAPSYN-RELATED"/>
    <property type="match status" value="1"/>
</dbReference>
<evidence type="ECO:0000313" key="3">
    <source>
        <dbReference type="EMBL" id="BAP57977.1"/>
    </source>
</evidence>